<accession>A0A8J3FYM8</accession>
<dbReference type="GO" id="GO:0016787">
    <property type="term" value="F:hydrolase activity"/>
    <property type="evidence" value="ECO:0007669"/>
    <property type="project" value="UniProtKB-KW"/>
</dbReference>
<evidence type="ECO:0000259" key="2">
    <source>
        <dbReference type="Pfam" id="PF12697"/>
    </source>
</evidence>
<reference evidence="3" key="1">
    <citation type="journal article" date="2014" name="Int. J. Syst. Evol. Microbiol.">
        <title>Complete genome sequence of Corynebacterium casei LMG S-19264T (=DSM 44701T), isolated from a smear-ripened cheese.</title>
        <authorList>
            <consortium name="US DOE Joint Genome Institute (JGI-PGF)"/>
            <person name="Walter F."/>
            <person name="Albersmeier A."/>
            <person name="Kalinowski J."/>
            <person name="Ruckert C."/>
        </authorList>
    </citation>
    <scope>NUCLEOTIDE SEQUENCE</scope>
    <source>
        <strain evidence="3">CGMCC 4.5737</strain>
    </source>
</reference>
<evidence type="ECO:0000313" key="4">
    <source>
        <dbReference type="Proteomes" id="UP000637578"/>
    </source>
</evidence>
<keyword evidence="1" id="KW-0732">Signal</keyword>
<dbReference type="Gene3D" id="3.40.50.1820">
    <property type="entry name" value="alpha/beta hydrolase"/>
    <property type="match status" value="1"/>
</dbReference>
<proteinExistence type="predicted"/>
<gene>
    <name evidence="3" type="ORF">GCM10012275_50080</name>
</gene>
<dbReference type="EMBL" id="BMMK01000030">
    <property type="protein sequence ID" value="GGM73426.1"/>
    <property type="molecule type" value="Genomic_DNA"/>
</dbReference>
<dbReference type="InterPro" id="IPR029058">
    <property type="entry name" value="AB_hydrolase_fold"/>
</dbReference>
<comment type="caution">
    <text evidence="3">The sequence shown here is derived from an EMBL/GenBank/DDBJ whole genome shotgun (WGS) entry which is preliminary data.</text>
</comment>
<keyword evidence="4" id="KW-1185">Reference proteome</keyword>
<feature type="signal peptide" evidence="1">
    <location>
        <begin position="1"/>
        <end position="34"/>
    </location>
</feature>
<dbReference type="InterPro" id="IPR000073">
    <property type="entry name" value="AB_hydrolase_1"/>
</dbReference>
<feature type="domain" description="AB hydrolase-1" evidence="2">
    <location>
        <begin position="73"/>
        <end position="298"/>
    </location>
</feature>
<feature type="chain" id="PRO_5035205869" evidence="1">
    <location>
        <begin position="35"/>
        <end position="352"/>
    </location>
</feature>
<dbReference type="Proteomes" id="UP000637578">
    <property type="component" value="Unassembled WGS sequence"/>
</dbReference>
<evidence type="ECO:0000313" key="3">
    <source>
        <dbReference type="EMBL" id="GGM73426.1"/>
    </source>
</evidence>
<keyword evidence="3" id="KW-0378">Hydrolase</keyword>
<sequence length="352" mass="37599">MPYSRFFRRGLKRVSAALGIAILGVAGSLTPAHAQPGEAACKDLNIPVSMAAQQETMYGKLCVPHGGTSTVQLLIPGGTYNSTYWDPPPTPGVHSYRAAMNKAGHATLTVDRVGTGRSSKPPSLLLTAMNQANAMHQAIQKLRSGEFGHRFDKVIIGGHSLGSAISIIEAATYQDVDGVIVTGMAHKLAIVDVVKDGFLNFYPATLDAKFGDRVLDPGYLTTRPDTRWTAFHRPGPGNNGAVALDERTKDVFATTEALDGIGVGIFSPHSRNIKAPVILVMSDGDPFFCGVLGVNCSSAQTLLQDELPNYAPEARLQTYLLPGNFGHSFNYAPNAGLYHEVVAQWADNMVGH</sequence>
<dbReference type="Pfam" id="PF12697">
    <property type="entry name" value="Abhydrolase_6"/>
    <property type="match status" value="1"/>
</dbReference>
<name>A0A8J3FYM8_9PSEU</name>
<reference evidence="3" key="2">
    <citation type="submission" date="2020-09" db="EMBL/GenBank/DDBJ databases">
        <authorList>
            <person name="Sun Q."/>
            <person name="Zhou Y."/>
        </authorList>
    </citation>
    <scope>NUCLEOTIDE SEQUENCE</scope>
    <source>
        <strain evidence="3">CGMCC 4.5737</strain>
    </source>
</reference>
<dbReference type="SUPFAM" id="SSF53474">
    <property type="entry name" value="alpha/beta-Hydrolases"/>
    <property type="match status" value="1"/>
</dbReference>
<evidence type="ECO:0000256" key="1">
    <source>
        <dbReference type="SAM" id="SignalP"/>
    </source>
</evidence>
<protein>
    <submittedName>
        <fullName evidence="3">Alpha/beta hydrolase</fullName>
    </submittedName>
</protein>
<organism evidence="3 4">
    <name type="scientific">Longimycelium tulufanense</name>
    <dbReference type="NCBI Taxonomy" id="907463"/>
    <lineage>
        <taxon>Bacteria</taxon>
        <taxon>Bacillati</taxon>
        <taxon>Actinomycetota</taxon>
        <taxon>Actinomycetes</taxon>
        <taxon>Pseudonocardiales</taxon>
        <taxon>Pseudonocardiaceae</taxon>
        <taxon>Longimycelium</taxon>
    </lineage>
</organism>
<dbReference type="AlphaFoldDB" id="A0A8J3FYM8"/>